<reference evidence="1 2" key="1">
    <citation type="submission" date="2017-09" db="EMBL/GenBank/DDBJ databases">
        <title>Bacterial strain isolated from the female urinary microbiota.</title>
        <authorList>
            <person name="Thomas-White K."/>
            <person name="Kumar N."/>
            <person name="Forster S."/>
            <person name="Putonti C."/>
            <person name="Lawley T."/>
            <person name="Wolfe A.J."/>
        </authorList>
    </citation>
    <scope>NUCLEOTIDE SEQUENCE [LARGE SCALE GENOMIC DNA]</scope>
    <source>
        <strain evidence="1 2">UMB0536</strain>
    </source>
</reference>
<evidence type="ECO:0000313" key="2">
    <source>
        <dbReference type="Proteomes" id="UP000235564"/>
    </source>
</evidence>
<accession>A0A2N6QSS2</accession>
<comment type="caution">
    <text evidence="1">The sequence shown here is derived from an EMBL/GenBank/DDBJ whole genome shotgun (WGS) entry which is preliminary data.</text>
</comment>
<sequence>MFFEICYIPMNMFQGILYLSSLVGSNDFNPSDGVEYDFYDVSIISYVTHAVVIFRTSHKVFINGQTSGNGLVSPVSTASVLAMQGHEATADAVGVRKGRVAICRGLCK</sequence>
<organism evidence="1 2">
    <name type="scientific">Hoylesella buccalis</name>
    <dbReference type="NCBI Taxonomy" id="28127"/>
    <lineage>
        <taxon>Bacteria</taxon>
        <taxon>Pseudomonadati</taxon>
        <taxon>Bacteroidota</taxon>
        <taxon>Bacteroidia</taxon>
        <taxon>Bacteroidales</taxon>
        <taxon>Prevotellaceae</taxon>
        <taxon>Hoylesella</taxon>
    </lineage>
</organism>
<name>A0A2N6QSS2_9BACT</name>
<dbReference type="RefSeq" id="WP_102696783.1">
    <property type="nucleotide sequence ID" value="NZ_PNGJ01000002.1"/>
</dbReference>
<dbReference type="Proteomes" id="UP000235564">
    <property type="component" value="Unassembled WGS sequence"/>
</dbReference>
<dbReference type="AlphaFoldDB" id="A0A2N6QSS2"/>
<evidence type="ECO:0000313" key="1">
    <source>
        <dbReference type="EMBL" id="PMC25018.1"/>
    </source>
</evidence>
<protein>
    <submittedName>
        <fullName evidence="1">Uncharacterized protein</fullName>
    </submittedName>
</protein>
<dbReference type="EMBL" id="PNGJ01000002">
    <property type="protein sequence ID" value="PMC25018.1"/>
    <property type="molecule type" value="Genomic_DNA"/>
</dbReference>
<proteinExistence type="predicted"/>
<gene>
    <name evidence="1" type="ORF">CJ231_03755</name>
</gene>